<accession>A0A5J4YNW0</accession>
<name>A0A5J4YNW0_PORPP</name>
<dbReference type="EMBL" id="VRMN01000010">
    <property type="protein sequence ID" value="KAA8492087.1"/>
    <property type="molecule type" value="Genomic_DNA"/>
</dbReference>
<dbReference type="OMA" id="TRSGQCA"/>
<sequence length="530" mass="59708">MDLNESAALINALVEQEETVDNDWIQDAQEYARARIGESSRKTYKTYWKRLSDFLVQHYANTGAISLTDERGSAETHFGIQAGALTKEMVTRFLVTLKKSKSGAPIGPDGLASAKSALRALFADQKVAVRVFFKTEISQLARGMKKKRLQDNHKGKEKDDDGKMYLAGGWSVGDTLGRYLRADSAGDQFVGRCLAGLPINKATFALLPPHFTTESLCHQLISSKINTAIHMVFPFVDLAEHMNMREVLLMCLASLIYHREWLQSALPANHPQRQNFVTTAPELTELADYVVTSSESGMTATGIPPQTAILKQLQELRPENLLDGVKRILEECAVSGDRAYMEQRLVGMEQRIQSSLARLESGRRVNADERRHNRPVNAESLMHFWKGKYRLVPEKWPGLPTVSPAAGWQLWWEGYQHKFSETESVRIPAFRLLKASDFATRSGQCALTEWRNLMTYYTDTVRVLEPAMDHTHPSLADIQNMWKALEKHGIAPKSAEKMTQRTIRASNRTVLTTAKVIRKPRRAENVSTLP</sequence>
<gene>
    <name evidence="1" type="ORF">FVE85_3525</name>
</gene>
<dbReference type="Proteomes" id="UP000324585">
    <property type="component" value="Unassembled WGS sequence"/>
</dbReference>
<proteinExistence type="predicted"/>
<evidence type="ECO:0000313" key="2">
    <source>
        <dbReference type="Proteomes" id="UP000324585"/>
    </source>
</evidence>
<dbReference type="AlphaFoldDB" id="A0A5J4YNW0"/>
<keyword evidence="2" id="KW-1185">Reference proteome</keyword>
<dbReference type="OrthoDB" id="79295at2759"/>
<comment type="caution">
    <text evidence="1">The sequence shown here is derived from an EMBL/GenBank/DDBJ whole genome shotgun (WGS) entry which is preliminary data.</text>
</comment>
<reference evidence="2" key="1">
    <citation type="journal article" date="2019" name="Nat. Commun.">
        <title>Expansion of phycobilisome linker gene families in mesophilic red algae.</title>
        <authorList>
            <person name="Lee J."/>
            <person name="Kim D."/>
            <person name="Bhattacharya D."/>
            <person name="Yoon H.S."/>
        </authorList>
    </citation>
    <scope>NUCLEOTIDE SEQUENCE [LARGE SCALE GENOMIC DNA]</scope>
    <source>
        <strain evidence="2">CCMP 1328</strain>
    </source>
</reference>
<organism evidence="1 2">
    <name type="scientific">Porphyridium purpureum</name>
    <name type="common">Red alga</name>
    <name type="synonym">Porphyridium cruentum</name>
    <dbReference type="NCBI Taxonomy" id="35688"/>
    <lineage>
        <taxon>Eukaryota</taxon>
        <taxon>Rhodophyta</taxon>
        <taxon>Bangiophyceae</taxon>
        <taxon>Porphyridiales</taxon>
        <taxon>Porphyridiaceae</taxon>
        <taxon>Porphyridium</taxon>
    </lineage>
</organism>
<protein>
    <recommendedName>
        <fullName evidence="3">Core-binding (CB) domain-containing protein</fullName>
    </recommendedName>
</protein>
<evidence type="ECO:0008006" key="3">
    <source>
        <dbReference type="Google" id="ProtNLM"/>
    </source>
</evidence>
<evidence type="ECO:0000313" key="1">
    <source>
        <dbReference type="EMBL" id="KAA8492087.1"/>
    </source>
</evidence>